<comment type="caution">
    <text evidence="2">The sequence shown here is derived from an EMBL/GenBank/DDBJ whole genome shotgun (WGS) entry which is preliminary data.</text>
</comment>
<evidence type="ECO:0000313" key="2">
    <source>
        <dbReference type="EMBL" id="KAH0575219.1"/>
    </source>
</evidence>
<dbReference type="AlphaFoldDB" id="A0A9P8LV88"/>
<organism evidence="2 3">
    <name type="scientific">Spironucleus salmonicida</name>
    <dbReference type="NCBI Taxonomy" id="348837"/>
    <lineage>
        <taxon>Eukaryota</taxon>
        <taxon>Metamonada</taxon>
        <taxon>Diplomonadida</taxon>
        <taxon>Hexamitidae</taxon>
        <taxon>Hexamitinae</taxon>
        <taxon>Spironucleus</taxon>
    </lineage>
</organism>
<feature type="compositionally biased region" description="Low complexity" evidence="1">
    <location>
        <begin position="69"/>
        <end position="81"/>
    </location>
</feature>
<protein>
    <submittedName>
        <fullName evidence="2">Uncharacterized protein</fullName>
    </submittedName>
</protein>
<sequence length="196" mass="21336">MFRCFLHYVNHECEQIIFGLLNQANDTSIQPWIIICSKLFAKKPSAALPAPPTPRNGHRYPAADHQRAQPRGARGAAPPQGDQAEDTEDPAELLGLLAGLLRELHAHGGPAARARPGAPVPGALHIQAGASCVCLERIPSAFRLSRAQLADRTGEIERELAAIRRRGAAAELVRSKSLGLSRGRQRFVEREARRAK</sequence>
<feature type="region of interest" description="Disordered" evidence="1">
    <location>
        <begin position="47"/>
        <end position="88"/>
    </location>
</feature>
<dbReference type="Proteomes" id="UP000018208">
    <property type="component" value="Unassembled WGS sequence"/>
</dbReference>
<dbReference type="RefSeq" id="XP_067765992.1">
    <property type="nucleotide sequence ID" value="XM_067906724.1"/>
</dbReference>
<evidence type="ECO:0000313" key="3">
    <source>
        <dbReference type="Proteomes" id="UP000018208"/>
    </source>
</evidence>
<accession>A0A9P8LV88</accession>
<reference evidence="2 3" key="1">
    <citation type="journal article" date="2014" name="PLoS Genet.">
        <title>The Genome of Spironucleus salmonicida Highlights a Fish Pathogen Adapted to Fluctuating Environments.</title>
        <authorList>
            <person name="Xu F."/>
            <person name="Jerlstrom-Hultqvist J."/>
            <person name="Einarsson E."/>
            <person name="Astvaldsson A."/>
            <person name="Svard S.G."/>
            <person name="Andersson J.O."/>
        </authorList>
    </citation>
    <scope>NUCLEOTIDE SEQUENCE [LARGE SCALE GENOMIC DNA]</scope>
    <source>
        <strain evidence="2 3">ATCC 50377</strain>
    </source>
</reference>
<dbReference type="EMBL" id="AUWU02000003">
    <property type="protein sequence ID" value="KAH0575219.1"/>
    <property type="molecule type" value="Genomic_DNA"/>
</dbReference>
<name>A0A9P8LV88_9EUKA</name>
<dbReference type="GeneID" id="94296869"/>
<gene>
    <name evidence="2" type="ORF">SS50377_22846</name>
</gene>
<keyword evidence="3" id="KW-1185">Reference proteome</keyword>
<proteinExistence type="predicted"/>
<evidence type="ECO:0000256" key="1">
    <source>
        <dbReference type="SAM" id="MobiDB-lite"/>
    </source>
</evidence>
<dbReference type="KEGG" id="ssao:94296869"/>